<evidence type="ECO:0000259" key="4">
    <source>
        <dbReference type="Pfam" id="PF17678"/>
    </source>
</evidence>
<evidence type="ECO:0000256" key="2">
    <source>
        <dbReference type="SAM" id="SignalP"/>
    </source>
</evidence>
<feature type="signal peptide" evidence="2">
    <location>
        <begin position="1"/>
        <end position="37"/>
    </location>
</feature>
<reference evidence="5 6" key="1">
    <citation type="submission" date="2020-10" db="EMBL/GenBank/DDBJ databases">
        <title>Phylogeny of dyella-like bacteria.</title>
        <authorList>
            <person name="Fu J."/>
        </authorList>
    </citation>
    <scope>NUCLEOTIDE SEQUENCE [LARGE SCALE GENOMIC DNA]</scope>
    <source>
        <strain evidence="5 6">KACC 19113</strain>
    </source>
</reference>
<feature type="region of interest" description="Disordered" evidence="1">
    <location>
        <begin position="789"/>
        <end position="812"/>
    </location>
</feature>
<dbReference type="InterPro" id="IPR041371">
    <property type="entry name" value="GH92_N"/>
</dbReference>
<keyword evidence="6" id="KW-1185">Reference proteome</keyword>
<dbReference type="PANTHER" id="PTHR12143:SF39">
    <property type="entry name" value="SECRETED PROTEIN"/>
    <property type="match status" value="1"/>
</dbReference>
<evidence type="ECO:0000256" key="1">
    <source>
        <dbReference type="SAM" id="MobiDB-lite"/>
    </source>
</evidence>
<keyword evidence="5" id="KW-0378">Hydrolase</keyword>
<keyword evidence="5" id="KW-0326">Glycosidase</keyword>
<dbReference type="InterPro" id="IPR012939">
    <property type="entry name" value="Glyco_hydro_92"/>
</dbReference>
<dbReference type="NCBIfam" id="TIGR01180">
    <property type="entry name" value="aman2_put"/>
    <property type="match status" value="1"/>
</dbReference>
<dbReference type="PROSITE" id="PS51257">
    <property type="entry name" value="PROKAR_LIPOPROTEIN"/>
    <property type="match status" value="1"/>
</dbReference>
<dbReference type="Gene3D" id="3.30.2080.10">
    <property type="entry name" value="GH92 mannosidase domain"/>
    <property type="match status" value="1"/>
</dbReference>
<evidence type="ECO:0000313" key="6">
    <source>
        <dbReference type="Proteomes" id="UP001620339"/>
    </source>
</evidence>
<dbReference type="EC" id="3.2.1.-" evidence="5"/>
<organism evidence="5 6">
    <name type="scientific">Rhodanobacter hydrolyticus</name>
    <dbReference type="NCBI Taxonomy" id="2250595"/>
    <lineage>
        <taxon>Bacteria</taxon>
        <taxon>Pseudomonadati</taxon>
        <taxon>Pseudomonadota</taxon>
        <taxon>Gammaproteobacteria</taxon>
        <taxon>Lysobacterales</taxon>
        <taxon>Rhodanobacteraceae</taxon>
        <taxon>Rhodanobacter</taxon>
    </lineage>
</organism>
<name>A0ABW8J4N6_9GAMM</name>
<dbReference type="InterPro" id="IPR050883">
    <property type="entry name" value="PNGase"/>
</dbReference>
<dbReference type="Gene3D" id="1.20.1610.10">
    <property type="entry name" value="alpha-1,2-mannosidases domains"/>
    <property type="match status" value="1"/>
</dbReference>
<feature type="chain" id="PRO_5047464237" evidence="2">
    <location>
        <begin position="38"/>
        <end position="812"/>
    </location>
</feature>
<protein>
    <submittedName>
        <fullName evidence="5">GH92 family glycosyl hydrolase</fullName>
        <ecNumber evidence="5">3.2.1.-</ecNumber>
    </submittedName>
</protein>
<dbReference type="Gene3D" id="2.70.98.10">
    <property type="match status" value="1"/>
</dbReference>
<dbReference type="SUPFAM" id="SSF48208">
    <property type="entry name" value="Six-hairpin glycosidases"/>
    <property type="match status" value="1"/>
</dbReference>
<evidence type="ECO:0000259" key="3">
    <source>
        <dbReference type="Pfam" id="PF07971"/>
    </source>
</evidence>
<sequence length="812" mass="86973">MPTCKRNPSGTRHKFFSLACLFVSGGLLSLAAACATAADMQPADAVNPLIGSSNGGNTYPGAVMPFGMLQWSPENTRGHHIRTASPSGYQFDAQRIRGFSLTHLSGAGCAGASGDIPVLPVTEPLTASPSMDTDDSRYAVDFRHADERATPGDYRLALANGVQLELAAAMHSGMASFAFPTGKPANLLFRTSDSEVGSSAAEARIDPAQRTVSGSVTSGNFCGYLAKADQRSYYTLYFVARFDQPFTATGAWRDAVVRGGANTEQGGTGYDAKGFPAAGKGSGVWVSFDPAKGPVGMRVGISYVSLANARANLDAEIPQGATLAQVRGRARDAWNRALASIQVHGDSADQRTVFYTALYHSLLHPNVFSDVDGEYRGFDQKIHRVQGNQQAQYANFSGWDVYRSQLQLVTWLMPKVGSDIAQSLYNQAQQNHGEWDRWTHNSGGTHVMSGDPAVPALADIYAFGGRDFDLHGAYASLVRAATVPTAHDGSDDGCNVECVGQRPSLDQWLKLHYIATQSHAWGGAAETLEDATADFALSELAADVGDKEGERRFRARAGYWRNLFNPKAAPDGGYVQNRNADGSWPAFTPSTDEGFVEGSAAVYVWMVPFDLHGLFDAMGGADKAVARLDRFFRDADGHWAFTNAGPLHAELNNEPSVETPWLYDFAGQPYKTQETVRAVVNTLWKNTPDGIPGNDDLGEMSSWYVWSALGLYPEIPGSADLVVGSPLFDRAVVHRSGGDVVIDAPGASADTPYVHTLQVDGKPYTQPWLPAAFATHGGQLRFSLQATPDKAWGSDPRVAPPSFPPAAGHAGS</sequence>
<dbReference type="InterPro" id="IPR005887">
    <property type="entry name" value="GH92_a_mannosidase_put"/>
</dbReference>
<dbReference type="Proteomes" id="UP001620339">
    <property type="component" value="Unassembled WGS sequence"/>
</dbReference>
<dbReference type="InterPro" id="IPR008928">
    <property type="entry name" value="6-hairpin_glycosidase_sf"/>
</dbReference>
<dbReference type="Pfam" id="PF17678">
    <property type="entry name" value="Glyco_hydro_92N"/>
    <property type="match status" value="1"/>
</dbReference>
<dbReference type="PANTHER" id="PTHR12143">
    <property type="entry name" value="PEPTIDE N-GLYCANASE PNGASE -RELATED"/>
    <property type="match status" value="1"/>
</dbReference>
<dbReference type="Gene3D" id="1.20.1050.60">
    <property type="entry name" value="alpha-1,2-mannosidase"/>
    <property type="match status" value="1"/>
</dbReference>
<dbReference type="EMBL" id="JADIKK010000008">
    <property type="protein sequence ID" value="MFK2876589.1"/>
    <property type="molecule type" value="Genomic_DNA"/>
</dbReference>
<dbReference type="Pfam" id="PF07971">
    <property type="entry name" value="Glyco_hydro_92"/>
    <property type="match status" value="1"/>
</dbReference>
<accession>A0ABW8J4N6</accession>
<feature type="domain" description="Glycosyl hydrolase family 92" evidence="3">
    <location>
        <begin position="308"/>
        <end position="785"/>
    </location>
</feature>
<dbReference type="InterPro" id="IPR014718">
    <property type="entry name" value="GH-type_carb-bd"/>
</dbReference>
<evidence type="ECO:0000313" key="5">
    <source>
        <dbReference type="EMBL" id="MFK2876589.1"/>
    </source>
</evidence>
<feature type="domain" description="Glycosyl hydrolase family 92 N-terminal" evidence="4">
    <location>
        <begin position="46"/>
        <end position="302"/>
    </location>
</feature>
<dbReference type="RefSeq" id="WP_404612398.1">
    <property type="nucleotide sequence ID" value="NZ_JADIKK010000008.1"/>
</dbReference>
<dbReference type="GO" id="GO:0016798">
    <property type="term" value="F:hydrolase activity, acting on glycosyl bonds"/>
    <property type="evidence" value="ECO:0007669"/>
    <property type="project" value="UniProtKB-KW"/>
</dbReference>
<proteinExistence type="predicted"/>
<keyword evidence="2" id="KW-0732">Signal</keyword>
<gene>
    <name evidence="5" type="ORF">ISP25_05860</name>
</gene>
<comment type="caution">
    <text evidence="5">The sequence shown here is derived from an EMBL/GenBank/DDBJ whole genome shotgun (WGS) entry which is preliminary data.</text>
</comment>